<evidence type="ECO:0000256" key="6">
    <source>
        <dbReference type="ARBA" id="ARBA00023065"/>
    </source>
</evidence>
<dbReference type="EMBL" id="LHPG02000019">
    <property type="protein sequence ID" value="PRW32665.1"/>
    <property type="molecule type" value="Genomic_DNA"/>
</dbReference>
<comment type="caution">
    <text evidence="9">The sequence shown here is derived from an EMBL/GenBank/DDBJ whole genome shotgun (WGS) entry which is preliminary data.</text>
</comment>
<organism evidence="9 10">
    <name type="scientific">Chlorella sorokiniana</name>
    <name type="common">Freshwater green alga</name>
    <dbReference type="NCBI Taxonomy" id="3076"/>
    <lineage>
        <taxon>Eukaryota</taxon>
        <taxon>Viridiplantae</taxon>
        <taxon>Chlorophyta</taxon>
        <taxon>core chlorophytes</taxon>
        <taxon>Trebouxiophyceae</taxon>
        <taxon>Chlorellales</taxon>
        <taxon>Chlorellaceae</taxon>
        <taxon>Chlorella clade</taxon>
        <taxon>Chlorella</taxon>
    </lineage>
</organism>
<evidence type="ECO:0000256" key="4">
    <source>
        <dbReference type="ARBA" id="ARBA00022692"/>
    </source>
</evidence>
<evidence type="ECO:0000256" key="2">
    <source>
        <dbReference type="ARBA" id="ARBA00022448"/>
    </source>
</evidence>
<dbReference type="Proteomes" id="UP000239899">
    <property type="component" value="Unassembled WGS sequence"/>
</dbReference>
<evidence type="ECO:0000313" key="10">
    <source>
        <dbReference type="Proteomes" id="UP000239899"/>
    </source>
</evidence>
<evidence type="ECO:0000256" key="8">
    <source>
        <dbReference type="SAM" id="MobiDB-lite"/>
    </source>
</evidence>
<dbReference type="InterPro" id="IPR044669">
    <property type="entry name" value="YneE/VCCN1/2-like"/>
</dbReference>
<keyword evidence="7" id="KW-0472">Membrane</keyword>
<sequence>MSALLRARVSAFLAGVAVAGVFGVYQLRGDVAEGQQRLLDQTKKYTAGLEGRVAELEAAVARLSSNRALKPNSAAPPPAPAMPAGLMTQQSTACSAAAASGRLQGAARSLPRRHALSGAAVGRPAPAGLGRGLSSASRAQGRRAGAVRVQAAATPGVPGANSASEGPFDWMTDEWKEADRKNLRTVFDFDAWKRHRSSSRYWRHLGHLPNSRILKWVAGPLSYVTAVAIGVCAYHTAAEAGIVPEVLPELAKGAAAPFGLTSFALSTLLVLRTNTSYQRWDEARKMWGLIVNRSRDVARQALGYIPASQPELQDMFCRWLVAYCRSLMCHLRPGEDLRAELEGKLKPEELEALLSSAHRPNYTCQVLTAVIKRAQLPGDDIDNRDSFANVKASAAFRMDENLTQFADVTGGCERILRTPVPLMYTRHNSRFLMIWLSLLPFTLWDTCHWATVPVTALVAFLLLGIKEVGVAIEEPFTILPLEVICNTIEGNVWELHRMHSANGVEQQHAAGNAVVTAEALVDIMAPQTIGGLALNGAGSAAYVNGNGNGAYTNGAANGNGAESGTIKVPPEELIRAAQGLRQRVSSSLRQ</sequence>
<evidence type="ECO:0000313" key="9">
    <source>
        <dbReference type="EMBL" id="PRW32665.1"/>
    </source>
</evidence>
<dbReference type="AlphaFoldDB" id="A0A2P6TFC1"/>
<protein>
    <submittedName>
        <fullName evidence="9">UPF0187 chloroplastic</fullName>
    </submittedName>
</protein>
<keyword evidence="4" id="KW-0812">Transmembrane</keyword>
<name>A0A2P6TFC1_CHLSO</name>
<reference evidence="9 10" key="1">
    <citation type="journal article" date="2018" name="Plant J.">
        <title>Genome sequences of Chlorella sorokiniana UTEX 1602 and Micractinium conductrix SAG 241.80: implications to maltose excretion by a green alga.</title>
        <authorList>
            <person name="Arriola M.B."/>
            <person name="Velmurugan N."/>
            <person name="Zhang Y."/>
            <person name="Plunkett M.H."/>
            <person name="Hondzo H."/>
            <person name="Barney B.M."/>
        </authorList>
    </citation>
    <scope>NUCLEOTIDE SEQUENCE [LARGE SCALE GENOMIC DNA]</scope>
    <source>
        <strain evidence="10">UTEX 1602</strain>
    </source>
</reference>
<keyword evidence="2" id="KW-0813">Transport</keyword>
<dbReference type="GO" id="GO:0005886">
    <property type="term" value="C:plasma membrane"/>
    <property type="evidence" value="ECO:0007669"/>
    <property type="project" value="UniProtKB-SubCell"/>
</dbReference>
<dbReference type="PANTHER" id="PTHR33281">
    <property type="entry name" value="UPF0187 PROTEIN YNEE"/>
    <property type="match status" value="1"/>
</dbReference>
<evidence type="ECO:0000256" key="3">
    <source>
        <dbReference type="ARBA" id="ARBA00022475"/>
    </source>
</evidence>
<dbReference type="OrthoDB" id="1368at2759"/>
<keyword evidence="10" id="KW-1185">Reference proteome</keyword>
<gene>
    <name evidence="9" type="ORF">C2E21_8351</name>
</gene>
<evidence type="ECO:0000256" key="5">
    <source>
        <dbReference type="ARBA" id="ARBA00022989"/>
    </source>
</evidence>
<dbReference type="Pfam" id="PF25539">
    <property type="entry name" value="Bestrophin_2"/>
    <property type="match status" value="1"/>
</dbReference>
<dbReference type="PANTHER" id="PTHR33281:SF19">
    <property type="entry name" value="VOLTAGE-DEPENDENT ANION CHANNEL-FORMING PROTEIN YNEE"/>
    <property type="match status" value="1"/>
</dbReference>
<comment type="subcellular location">
    <subcellularLocation>
        <location evidence="1">Cell membrane</location>
        <topology evidence="1">Multi-pass membrane protein</topology>
    </subcellularLocation>
</comment>
<keyword evidence="5" id="KW-1133">Transmembrane helix</keyword>
<accession>A0A2P6TFC1</accession>
<feature type="compositionally biased region" description="Low complexity" evidence="8">
    <location>
        <begin position="135"/>
        <end position="146"/>
    </location>
</feature>
<dbReference type="STRING" id="3076.A0A2P6TFC1"/>
<feature type="region of interest" description="Disordered" evidence="8">
    <location>
        <begin position="117"/>
        <end position="146"/>
    </location>
</feature>
<keyword evidence="6" id="KW-0406">Ion transport</keyword>
<evidence type="ECO:0000256" key="7">
    <source>
        <dbReference type="ARBA" id="ARBA00023136"/>
    </source>
</evidence>
<proteinExistence type="predicted"/>
<evidence type="ECO:0000256" key="1">
    <source>
        <dbReference type="ARBA" id="ARBA00004651"/>
    </source>
</evidence>
<keyword evidence="3" id="KW-1003">Cell membrane</keyword>
<dbReference type="GO" id="GO:0005254">
    <property type="term" value="F:chloride channel activity"/>
    <property type="evidence" value="ECO:0007669"/>
    <property type="project" value="InterPro"/>
</dbReference>